<proteinExistence type="inferred from homology"/>
<dbReference type="PANTHER" id="PTHR43461:SF1">
    <property type="entry name" value="TRANSMEMBRANE PROTEIN 256"/>
    <property type="match status" value="1"/>
</dbReference>
<comment type="similarity">
    <text evidence="2">Belongs to the UPF0382 family.</text>
</comment>
<dbReference type="Proteomes" id="UP001139522">
    <property type="component" value="Unassembled WGS sequence"/>
</dbReference>
<keyword evidence="8" id="KW-1185">Reference proteome</keyword>
<sequence>MSNRDTESAVRSSVNNLESYKSENHKPLTPALSNWAALFSIQACISVAAGAFGAHALSRILDANALGWWHTGSQYLMYHALAGLIVVALSSYLPSCKNILALFFIGNMVFSGSLYVMALTGYTLLGAVTPIGGLCYLVAWGCLAWQLWRSTASKATSD</sequence>
<comment type="subcellular location">
    <subcellularLocation>
        <location evidence="1">Membrane</location>
        <topology evidence="1">Multi-pass membrane protein</topology>
    </subcellularLocation>
</comment>
<dbReference type="RefSeq" id="WP_255893936.1">
    <property type="nucleotide sequence ID" value="NZ_JAMZEG020000001.1"/>
</dbReference>
<organism evidence="7 8">
    <name type="scientific">Marinomonas maritima</name>
    <dbReference type="NCBI Taxonomy" id="2940935"/>
    <lineage>
        <taxon>Bacteria</taxon>
        <taxon>Pseudomonadati</taxon>
        <taxon>Pseudomonadota</taxon>
        <taxon>Gammaproteobacteria</taxon>
        <taxon>Oceanospirillales</taxon>
        <taxon>Oceanospirillaceae</taxon>
        <taxon>Marinomonas</taxon>
    </lineage>
</organism>
<evidence type="ECO:0000313" key="8">
    <source>
        <dbReference type="Proteomes" id="UP001139522"/>
    </source>
</evidence>
<reference evidence="7" key="1">
    <citation type="submission" date="2023-01" db="EMBL/GenBank/DDBJ databases">
        <title>Psychroserpens sp. MSW6 and Marinomonas sp. RSW2, isolated from seawater.</title>
        <authorList>
            <person name="Kristyanto S."/>
            <person name="Jung J."/>
            <person name="Kim J.M."/>
            <person name="Jeon C.O."/>
        </authorList>
    </citation>
    <scope>NUCLEOTIDE SEQUENCE</scope>
    <source>
        <strain evidence="7">RSW2</strain>
    </source>
</reference>
<feature type="transmembrane region" description="Helical" evidence="6">
    <location>
        <begin position="124"/>
        <end position="148"/>
    </location>
</feature>
<feature type="transmembrane region" description="Helical" evidence="6">
    <location>
        <begin position="75"/>
        <end position="93"/>
    </location>
</feature>
<keyword evidence="5 6" id="KW-0472">Membrane</keyword>
<gene>
    <name evidence="7" type="ORF">M3I01_002220</name>
</gene>
<comment type="caution">
    <text evidence="7">The sequence shown here is derived from an EMBL/GenBank/DDBJ whole genome shotgun (WGS) entry which is preliminary data.</text>
</comment>
<dbReference type="Pfam" id="PF04241">
    <property type="entry name" value="DUF423"/>
    <property type="match status" value="1"/>
</dbReference>
<keyword evidence="3 6" id="KW-0812">Transmembrane</keyword>
<evidence type="ECO:0000256" key="3">
    <source>
        <dbReference type="ARBA" id="ARBA00022692"/>
    </source>
</evidence>
<evidence type="ECO:0000256" key="2">
    <source>
        <dbReference type="ARBA" id="ARBA00009694"/>
    </source>
</evidence>
<accession>A0ABT5WAA3</accession>
<dbReference type="InterPro" id="IPR006696">
    <property type="entry name" value="DUF423"/>
</dbReference>
<keyword evidence="4 6" id="KW-1133">Transmembrane helix</keyword>
<evidence type="ECO:0000256" key="5">
    <source>
        <dbReference type="ARBA" id="ARBA00023136"/>
    </source>
</evidence>
<name>A0ABT5WAA3_9GAMM</name>
<evidence type="ECO:0000313" key="7">
    <source>
        <dbReference type="EMBL" id="MDE8601745.1"/>
    </source>
</evidence>
<dbReference type="EMBL" id="JAMZEG020000001">
    <property type="protein sequence ID" value="MDE8601745.1"/>
    <property type="molecule type" value="Genomic_DNA"/>
</dbReference>
<protein>
    <submittedName>
        <fullName evidence="7">DUF423 domain-containing protein</fullName>
    </submittedName>
</protein>
<feature type="transmembrane region" description="Helical" evidence="6">
    <location>
        <begin position="99"/>
        <end position="117"/>
    </location>
</feature>
<evidence type="ECO:0000256" key="1">
    <source>
        <dbReference type="ARBA" id="ARBA00004141"/>
    </source>
</evidence>
<feature type="transmembrane region" description="Helical" evidence="6">
    <location>
        <begin position="35"/>
        <end position="54"/>
    </location>
</feature>
<evidence type="ECO:0000256" key="4">
    <source>
        <dbReference type="ARBA" id="ARBA00022989"/>
    </source>
</evidence>
<dbReference type="PANTHER" id="PTHR43461">
    <property type="entry name" value="TRANSMEMBRANE PROTEIN 256"/>
    <property type="match status" value="1"/>
</dbReference>
<evidence type="ECO:0000256" key="6">
    <source>
        <dbReference type="SAM" id="Phobius"/>
    </source>
</evidence>